<dbReference type="PROSITE" id="PS00373">
    <property type="entry name" value="GART"/>
    <property type="match status" value="1"/>
</dbReference>
<dbReference type="Gene3D" id="3.40.50.170">
    <property type="entry name" value="Formyl transferase, N-terminal domain"/>
    <property type="match status" value="1"/>
</dbReference>
<dbReference type="Proteomes" id="UP000006190">
    <property type="component" value="Unassembled WGS sequence"/>
</dbReference>
<feature type="binding site" evidence="8">
    <location>
        <begin position="111"/>
        <end position="114"/>
    </location>
    <ligand>
        <name>(6S)-5,6,7,8-tetrahydrofolate</name>
        <dbReference type="ChEBI" id="CHEBI:57453"/>
    </ligand>
</feature>
<name>H3NGS4_9LACT</name>
<keyword evidence="12" id="KW-1185">Reference proteome</keyword>
<evidence type="ECO:0000256" key="6">
    <source>
        <dbReference type="ARBA" id="ARBA00022917"/>
    </source>
</evidence>
<keyword evidence="5 8" id="KW-0808">Transferase</keyword>
<dbReference type="Gene3D" id="3.10.25.10">
    <property type="entry name" value="Formyl transferase, C-terminal domain"/>
    <property type="match status" value="1"/>
</dbReference>
<dbReference type="eggNOG" id="COG0223">
    <property type="taxonomic scope" value="Bacteria"/>
</dbReference>
<dbReference type="RefSeq" id="WP_006307928.1">
    <property type="nucleotide sequence ID" value="NZ_JH601133.1"/>
</dbReference>
<evidence type="ECO:0000256" key="5">
    <source>
        <dbReference type="ARBA" id="ARBA00022679"/>
    </source>
</evidence>
<evidence type="ECO:0000313" key="11">
    <source>
        <dbReference type="EMBL" id="EHR38353.1"/>
    </source>
</evidence>
<dbReference type="InterPro" id="IPR037022">
    <property type="entry name" value="Formyl_trans_C_sf"/>
</dbReference>
<accession>H3NGS4</accession>
<sequence>MKKIIFMGTPEFAATILTGLIQDVDSQVIAVVTQPDRPVGRKRVLTPSPVKEIALNHEIPVYQPEVMADSQAYQDLLALDADIIVTAAYGQLIPEPLLQAPKYGAVNVHASLLPKYRGGAPIHYAIWKGDQETGVSIMQMVKELDAGDVYAQISLPIGDQDDVGTLFKKLALIGRELLIDTLQRIFDGAISPQKQDPALVSYSPTIKKEEEQINWNLSAQAIDAHIRAFRPFPTTYTLLDQERVKIWQGYPLKALPAGIEGVDPAQAGTIIGADSDHLYVQAGDQTVFAIEEYQPAGKRRMSVTEFLKGTPAQQMIGRHFD</sequence>
<dbReference type="InterPro" id="IPR036477">
    <property type="entry name" value="Formyl_transf_N_sf"/>
</dbReference>
<dbReference type="AlphaFoldDB" id="H3NGS4"/>
<evidence type="ECO:0000256" key="7">
    <source>
        <dbReference type="ARBA" id="ARBA00048558"/>
    </source>
</evidence>
<dbReference type="HAMAP" id="MF_00182">
    <property type="entry name" value="Formyl_trans"/>
    <property type="match status" value="1"/>
</dbReference>
<protein>
    <recommendedName>
        <fullName evidence="4 8">Methionyl-tRNA formyltransferase</fullName>
        <ecNumber evidence="3 8">2.1.2.9</ecNumber>
    </recommendedName>
</protein>
<proteinExistence type="inferred from homology"/>
<dbReference type="CDD" id="cd08646">
    <property type="entry name" value="FMT_core_Met-tRNA-FMT_N"/>
    <property type="match status" value="1"/>
</dbReference>
<evidence type="ECO:0000256" key="3">
    <source>
        <dbReference type="ARBA" id="ARBA00012261"/>
    </source>
</evidence>
<feature type="domain" description="Formyl transferase N-terminal" evidence="9">
    <location>
        <begin position="2"/>
        <end position="181"/>
    </location>
</feature>
<dbReference type="InterPro" id="IPR001555">
    <property type="entry name" value="GART_AS"/>
</dbReference>
<feature type="domain" description="Formyl transferase C-terminal" evidence="10">
    <location>
        <begin position="206"/>
        <end position="310"/>
    </location>
</feature>
<keyword evidence="6 8" id="KW-0648">Protein biosynthesis</keyword>
<dbReference type="PANTHER" id="PTHR11138">
    <property type="entry name" value="METHIONYL-TRNA FORMYLTRANSFERASE"/>
    <property type="match status" value="1"/>
</dbReference>
<dbReference type="NCBIfam" id="TIGR00460">
    <property type="entry name" value="fmt"/>
    <property type="match status" value="1"/>
</dbReference>
<dbReference type="Pfam" id="PF00551">
    <property type="entry name" value="Formyl_trans_N"/>
    <property type="match status" value="1"/>
</dbReference>
<dbReference type="Pfam" id="PF02911">
    <property type="entry name" value="Formyl_trans_C"/>
    <property type="match status" value="1"/>
</dbReference>
<dbReference type="InterPro" id="IPR002376">
    <property type="entry name" value="Formyl_transf_N"/>
</dbReference>
<dbReference type="CDD" id="cd08704">
    <property type="entry name" value="Met_tRNA_FMT_C"/>
    <property type="match status" value="1"/>
</dbReference>
<dbReference type="GO" id="GO:0005829">
    <property type="term" value="C:cytosol"/>
    <property type="evidence" value="ECO:0007669"/>
    <property type="project" value="TreeGrafter"/>
</dbReference>
<comment type="similarity">
    <text evidence="2 8">Belongs to the Fmt family.</text>
</comment>
<dbReference type="InterPro" id="IPR044135">
    <property type="entry name" value="Met-tRNA-FMT_C"/>
</dbReference>
<dbReference type="PANTHER" id="PTHR11138:SF5">
    <property type="entry name" value="METHIONYL-TRNA FORMYLTRANSFERASE, MITOCHONDRIAL"/>
    <property type="match status" value="1"/>
</dbReference>
<dbReference type="GO" id="GO:0004479">
    <property type="term" value="F:methionyl-tRNA formyltransferase activity"/>
    <property type="evidence" value="ECO:0007669"/>
    <property type="project" value="UniProtKB-UniRule"/>
</dbReference>
<reference evidence="11 12" key="1">
    <citation type="submission" date="2012-01" db="EMBL/GenBank/DDBJ databases">
        <title>The Genome Sequence of Facklamia languida CCUG 37842.</title>
        <authorList>
            <consortium name="The Broad Institute Genome Sequencing Platform"/>
            <person name="Earl A."/>
            <person name="Ward D."/>
            <person name="Feldgarden M."/>
            <person name="Gevers D."/>
            <person name="Huys G."/>
            <person name="Young S.K."/>
            <person name="Zeng Q."/>
            <person name="Gargeya S."/>
            <person name="Fitzgerald M."/>
            <person name="Haas B."/>
            <person name="Abouelleil A."/>
            <person name="Alvarado L."/>
            <person name="Arachchi H.M."/>
            <person name="Berlin A."/>
            <person name="Chapman S.B."/>
            <person name="Gearin G."/>
            <person name="Goldberg J."/>
            <person name="Griggs A."/>
            <person name="Gujja S."/>
            <person name="Hansen M."/>
            <person name="Heiman D."/>
            <person name="Howarth C."/>
            <person name="Larimer J."/>
            <person name="Lui A."/>
            <person name="MacDonald P.J.P."/>
            <person name="McCowen C."/>
            <person name="Montmayeur A."/>
            <person name="Murphy C."/>
            <person name="Neiman D."/>
            <person name="Pearson M."/>
            <person name="Priest M."/>
            <person name="Roberts A."/>
            <person name="Saif S."/>
            <person name="Shea T."/>
            <person name="Sisk P."/>
            <person name="Stolte C."/>
            <person name="Sykes S."/>
            <person name="Wortman J."/>
            <person name="Nusbaum C."/>
            <person name="Birren B."/>
        </authorList>
    </citation>
    <scope>NUCLEOTIDE SEQUENCE [LARGE SCALE GENOMIC DNA]</scope>
    <source>
        <strain evidence="11 12">CCUG 37842</strain>
    </source>
</reference>
<dbReference type="PATRIC" id="fig|883113.3.peg.64"/>
<evidence type="ECO:0000256" key="8">
    <source>
        <dbReference type="HAMAP-Rule" id="MF_00182"/>
    </source>
</evidence>
<dbReference type="InterPro" id="IPR011034">
    <property type="entry name" value="Formyl_transferase-like_C_sf"/>
</dbReference>
<evidence type="ECO:0000259" key="10">
    <source>
        <dbReference type="Pfam" id="PF02911"/>
    </source>
</evidence>
<dbReference type="OrthoDB" id="9802815at2"/>
<dbReference type="InterPro" id="IPR005793">
    <property type="entry name" value="Formyl_trans_C"/>
</dbReference>
<comment type="caution">
    <text evidence="11">The sequence shown here is derived from an EMBL/GenBank/DDBJ whole genome shotgun (WGS) entry which is preliminary data.</text>
</comment>
<comment type="function">
    <text evidence="1 8">Attaches a formyl group to the free amino group of methionyl-tRNA(fMet). The formyl group appears to play a dual role in the initiator identity of N-formylmethionyl-tRNA by promoting its recognition by IF2 and preventing the misappropriation of this tRNA by the elongation apparatus.</text>
</comment>
<dbReference type="STRING" id="883113.HMPREF9708_00063"/>
<dbReference type="SUPFAM" id="SSF53328">
    <property type="entry name" value="Formyltransferase"/>
    <property type="match status" value="1"/>
</dbReference>
<dbReference type="EMBL" id="AGEG01000001">
    <property type="protein sequence ID" value="EHR38353.1"/>
    <property type="molecule type" value="Genomic_DNA"/>
</dbReference>
<evidence type="ECO:0000256" key="1">
    <source>
        <dbReference type="ARBA" id="ARBA00002606"/>
    </source>
</evidence>
<comment type="catalytic activity">
    <reaction evidence="7 8">
        <text>L-methionyl-tRNA(fMet) + (6R)-10-formyltetrahydrofolate = N-formyl-L-methionyl-tRNA(fMet) + (6S)-5,6,7,8-tetrahydrofolate + H(+)</text>
        <dbReference type="Rhea" id="RHEA:24380"/>
        <dbReference type="Rhea" id="RHEA-COMP:9952"/>
        <dbReference type="Rhea" id="RHEA-COMP:9953"/>
        <dbReference type="ChEBI" id="CHEBI:15378"/>
        <dbReference type="ChEBI" id="CHEBI:57453"/>
        <dbReference type="ChEBI" id="CHEBI:78530"/>
        <dbReference type="ChEBI" id="CHEBI:78844"/>
        <dbReference type="ChEBI" id="CHEBI:195366"/>
        <dbReference type="EC" id="2.1.2.9"/>
    </reaction>
</comment>
<organism evidence="11 12">
    <name type="scientific">Facklamia languida CCUG 37842</name>
    <dbReference type="NCBI Taxonomy" id="883113"/>
    <lineage>
        <taxon>Bacteria</taxon>
        <taxon>Bacillati</taxon>
        <taxon>Bacillota</taxon>
        <taxon>Bacilli</taxon>
        <taxon>Lactobacillales</taxon>
        <taxon>Aerococcaceae</taxon>
        <taxon>Facklamia</taxon>
    </lineage>
</organism>
<dbReference type="FunFam" id="3.40.50.12230:FF:000001">
    <property type="entry name" value="Methionyl-tRNA formyltransferase"/>
    <property type="match status" value="1"/>
</dbReference>
<dbReference type="InterPro" id="IPR041711">
    <property type="entry name" value="Met-tRNA-FMT_N"/>
</dbReference>
<evidence type="ECO:0000313" key="12">
    <source>
        <dbReference type="Proteomes" id="UP000006190"/>
    </source>
</evidence>
<dbReference type="EC" id="2.1.2.9" evidence="3 8"/>
<evidence type="ECO:0000256" key="2">
    <source>
        <dbReference type="ARBA" id="ARBA00010699"/>
    </source>
</evidence>
<gene>
    <name evidence="8" type="primary">fmt</name>
    <name evidence="11" type="ORF">HMPREF9708_00063</name>
</gene>
<dbReference type="InterPro" id="IPR005794">
    <property type="entry name" value="Fmt"/>
</dbReference>
<dbReference type="SUPFAM" id="SSF50486">
    <property type="entry name" value="FMT C-terminal domain-like"/>
    <property type="match status" value="1"/>
</dbReference>
<dbReference type="HOGENOM" id="CLU_033347_2_0_9"/>
<evidence type="ECO:0000259" key="9">
    <source>
        <dbReference type="Pfam" id="PF00551"/>
    </source>
</evidence>
<evidence type="ECO:0000256" key="4">
    <source>
        <dbReference type="ARBA" id="ARBA00016014"/>
    </source>
</evidence>